<gene>
    <name evidence="1" type="ORF">CIT40_04880</name>
</gene>
<evidence type="ECO:0000313" key="1">
    <source>
        <dbReference type="EMBL" id="AWL99422.1"/>
    </source>
</evidence>
<dbReference type="RefSeq" id="WP_094895134.1">
    <property type="nucleotide sequence ID" value="NZ_CP029426.2"/>
</dbReference>
<accession>A0A2U8PNP3</accession>
<dbReference type="Proteomes" id="UP000215884">
    <property type="component" value="Chromosome"/>
</dbReference>
<dbReference type="OrthoDB" id="7931169at2"/>
<organism evidence="1 2">
    <name type="scientific">Bradyrhizobium amphicarpaeae</name>
    <dbReference type="NCBI Taxonomy" id="1404768"/>
    <lineage>
        <taxon>Bacteria</taxon>
        <taxon>Pseudomonadati</taxon>
        <taxon>Pseudomonadota</taxon>
        <taxon>Alphaproteobacteria</taxon>
        <taxon>Hyphomicrobiales</taxon>
        <taxon>Nitrobacteraceae</taxon>
        <taxon>Bradyrhizobium</taxon>
    </lineage>
</organism>
<dbReference type="EMBL" id="CP029426">
    <property type="protein sequence ID" value="AWL99422.1"/>
    <property type="molecule type" value="Genomic_DNA"/>
</dbReference>
<sequence>MPPDICGSVPDAGQSRRCPLQAALGARPCVDNYDDFCRVALSLFRFIGAAYATGASDCWEAAYRFADEAPDIADSPLLVARVAALVRILRSGRPCELCFMPPSCRRLSKDETDLMRLLAVARRNQPGELESIVCAFVSSGQQAAAMRAVNALALC</sequence>
<reference evidence="1 2" key="1">
    <citation type="journal article" date="2017" name="Syst. Appl. Microbiol.">
        <title>Soybeans inoculated with root zone soils of Canadian native legumes harbour diverse and novel Bradyrhizobium spp. that possess agricultural potential.</title>
        <authorList>
            <person name="Bromfield E.S.P."/>
            <person name="Cloutier S."/>
            <person name="Tambong J.T."/>
            <person name="Tran Thi T.V."/>
        </authorList>
    </citation>
    <scope>NUCLEOTIDE SEQUENCE [LARGE SCALE GENOMIC DNA]</scope>
    <source>
        <strain evidence="1 2">39S1MB</strain>
    </source>
</reference>
<keyword evidence="2" id="KW-1185">Reference proteome</keyword>
<reference evidence="1 2" key="2">
    <citation type="journal article" date="2019" name="Int. J. Syst. Evol. Microbiol.">
        <title>Description and complete genome sequence of Bradyrhizobium amphicarpaeae sp. nov., harbouring photosystem and nitrogen-fixation genes.</title>
        <authorList>
            <person name="Bromfield E.S.P."/>
            <person name="Cloutier S."/>
            <person name="Nguyen H.D.T."/>
        </authorList>
    </citation>
    <scope>NUCLEOTIDE SEQUENCE [LARGE SCALE GENOMIC DNA]</scope>
    <source>
        <strain evidence="1 2">39S1MB</strain>
    </source>
</reference>
<dbReference type="KEGG" id="brq:CIT40_04880"/>
<evidence type="ECO:0000313" key="2">
    <source>
        <dbReference type="Proteomes" id="UP000215884"/>
    </source>
</evidence>
<proteinExistence type="predicted"/>
<protein>
    <submittedName>
        <fullName evidence="1">Uncharacterized protein</fullName>
    </submittedName>
</protein>
<name>A0A2U8PNP3_9BRAD</name>
<dbReference type="AlphaFoldDB" id="A0A2U8PNP3"/>